<accession>A0A2K2HEY1</accession>
<feature type="disulfide bond" description="Redox-active" evidence="6">
    <location>
        <begin position="238"/>
        <end position="240"/>
    </location>
</feature>
<evidence type="ECO:0000256" key="4">
    <source>
        <dbReference type="ARBA" id="ARBA00023186"/>
    </source>
</evidence>
<dbReference type="HAMAP" id="MF_00117">
    <property type="entry name" value="HslO"/>
    <property type="match status" value="1"/>
</dbReference>
<evidence type="ECO:0000256" key="3">
    <source>
        <dbReference type="ARBA" id="ARBA00023157"/>
    </source>
</evidence>
<organism evidence="7 8">
    <name type="scientific">Geothermobacter hydrogeniphilus</name>
    <dbReference type="NCBI Taxonomy" id="1969733"/>
    <lineage>
        <taxon>Bacteria</taxon>
        <taxon>Pseudomonadati</taxon>
        <taxon>Thermodesulfobacteriota</taxon>
        <taxon>Desulfuromonadia</taxon>
        <taxon>Desulfuromonadales</taxon>
        <taxon>Geothermobacteraceae</taxon>
        <taxon>Geothermobacter</taxon>
    </lineage>
</organism>
<keyword evidence="2 6" id="KW-0862">Zinc</keyword>
<dbReference type="Pfam" id="PF01430">
    <property type="entry name" value="HSP33"/>
    <property type="match status" value="1"/>
</dbReference>
<dbReference type="InterPro" id="IPR016154">
    <property type="entry name" value="Heat_shock_Hsp33_C"/>
</dbReference>
<feature type="disulfide bond" description="Redox-active" evidence="6">
    <location>
        <begin position="271"/>
        <end position="274"/>
    </location>
</feature>
<protein>
    <recommendedName>
        <fullName evidence="6">33 kDa chaperonin</fullName>
    </recommendedName>
    <alternativeName>
        <fullName evidence="6">Heat shock protein 33 homolog</fullName>
        <shortName evidence="6">HSP33</shortName>
    </alternativeName>
</protein>
<keyword evidence="1 6" id="KW-0963">Cytoplasm</keyword>
<dbReference type="GO" id="GO:0005737">
    <property type="term" value="C:cytoplasm"/>
    <property type="evidence" value="ECO:0007669"/>
    <property type="project" value="UniProtKB-SubCell"/>
</dbReference>
<evidence type="ECO:0000256" key="1">
    <source>
        <dbReference type="ARBA" id="ARBA00022490"/>
    </source>
</evidence>
<dbReference type="GO" id="GO:0051082">
    <property type="term" value="F:unfolded protein binding"/>
    <property type="evidence" value="ECO:0007669"/>
    <property type="project" value="UniProtKB-UniRule"/>
</dbReference>
<dbReference type="SUPFAM" id="SSF64397">
    <property type="entry name" value="Hsp33 domain"/>
    <property type="match status" value="1"/>
</dbReference>
<dbReference type="EMBL" id="PPFX01000001">
    <property type="protein sequence ID" value="PNU21813.1"/>
    <property type="molecule type" value="Genomic_DNA"/>
</dbReference>
<comment type="function">
    <text evidence="6">Redox regulated molecular chaperone. Protects both thermally unfolding and oxidatively damaged proteins from irreversible aggregation. Plays an important role in the bacterial defense system toward oxidative stress.</text>
</comment>
<comment type="similarity">
    <text evidence="6">Belongs to the HSP33 family.</text>
</comment>
<dbReference type="GO" id="GO:0044183">
    <property type="term" value="F:protein folding chaperone"/>
    <property type="evidence" value="ECO:0007669"/>
    <property type="project" value="TreeGrafter"/>
</dbReference>
<dbReference type="CDD" id="cd00498">
    <property type="entry name" value="Hsp33"/>
    <property type="match status" value="1"/>
</dbReference>
<comment type="caution">
    <text evidence="7">The sequence shown here is derived from an EMBL/GenBank/DDBJ whole genome shotgun (WGS) entry which is preliminary data.</text>
</comment>
<sequence>MPEKNQLIRILSDDGTLRGMAAETTGIIEEIRVLQQTDPVATIALGRLATGTALMGALLKNRERLALMMEGNGPLRKLHAETDADGSLRASIANPLSGPPPEDGSSAVARAIGKAGFLHVIKDLGLKEPYRSMVQLQTSEVGEDIAFYLTSSEQVPSAVAVGVLLDAEGRVEAAGGFLIQALPGCPDATLEKLEQTLNALPPITALLQSGRTPEQVLDQALRDIPYHTLGRCELRFRCNCSLPRVTTMLRGLPEEDRRELAARDEPTTITCEYCRKTYSFSPEELAGLGD</sequence>
<keyword evidence="3 6" id="KW-1015">Disulfide bond</keyword>
<dbReference type="PIRSF" id="PIRSF005261">
    <property type="entry name" value="Heat_shock_Hsp33"/>
    <property type="match status" value="1"/>
</dbReference>
<dbReference type="GO" id="GO:0042026">
    <property type="term" value="P:protein refolding"/>
    <property type="evidence" value="ECO:0007669"/>
    <property type="project" value="TreeGrafter"/>
</dbReference>
<evidence type="ECO:0000313" key="8">
    <source>
        <dbReference type="Proteomes" id="UP000236340"/>
    </source>
</evidence>
<dbReference type="PANTHER" id="PTHR30111">
    <property type="entry name" value="33 KDA CHAPERONIN"/>
    <property type="match status" value="1"/>
</dbReference>
<evidence type="ECO:0000313" key="7">
    <source>
        <dbReference type="EMBL" id="PNU21813.1"/>
    </source>
</evidence>
<dbReference type="InterPro" id="IPR016153">
    <property type="entry name" value="Heat_shock_Hsp33_N"/>
</dbReference>
<reference evidence="7 8" key="1">
    <citation type="journal article" date="2018" name="Genome Announc.">
        <title>Genome Sequence of Geothermobacter sp. HR-1 Iron Reducer from the Loihi Seamount.</title>
        <authorList>
            <person name="Smith H."/>
            <person name="Abuyen K."/>
            <person name="Tremblay J."/>
            <person name="Savalia P."/>
            <person name="Perez-Rodriguez I."/>
            <person name="Emerson D."/>
            <person name="Tully B."/>
            <person name="Amend J."/>
        </authorList>
    </citation>
    <scope>NUCLEOTIDE SEQUENCE [LARGE SCALE GENOMIC DNA]</scope>
    <source>
        <strain evidence="7 8">HR-1</strain>
    </source>
</reference>
<dbReference type="PANTHER" id="PTHR30111:SF1">
    <property type="entry name" value="33 KDA CHAPERONIN"/>
    <property type="match status" value="1"/>
</dbReference>
<evidence type="ECO:0000256" key="6">
    <source>
        <dbReference type="HAMAP-Rule" id="MF_00117"/>
    </source>
</evidence>
<comment type="subcellular location">
    <subcellularLocation>
        <location evidence="6">Cytoplasm</location>
    </subcellularLocation>
</comment>
<dbReference type="NCBIfam" id="NF001033">
    <property type="entry name" value="PRK00114.1"/>
    <property type="match status" value="1"/>
</dbReference>
<dbReference type="Gene3D" id="3.90.1280.10">
    <property type="entry name" value="HSP33 redox switch-like"/>
    <property type="match status" value="1"/>
</dbReference>
<proteinExistence type="inferred from homology"/>
<evidence type="ECO:0000256" key="5">
    <source>
        <dbReference type="ARBA" id="ARBA00023284"/>
    </source>
</evidence>
<dbReference type="Proteomes" id="UP000236340">
    <property type="component" value="Unassembled WGS sequence"/>
</dbReference>
<dbReference type="Gene3D" id="3.55.30.10">
    <property type="entry name" value="Hsp33 domain"/>
    <property type="match status" value="1"/>
</dbReference>
<dbReference type="InterPro" id="IPR000397">
    <property type="entry name" value="Heat_shock_Hsp33"/>
</dbReference>
<comment type="PTM">
    <text evidence="6">Under oxidizing conditions two disulfide bonds are formed involving the reactive cysteines. Under reducing conditions zinc is bound to the reactive cysteines and the protein is inactive.</text>
</comment>
<keyword evidence="5 6" id="KW-0676">Redox-active center</keyword>
<dbReference type="AlphaFoldDB" id="A0A2K2HEY1"/>
<evidence type="ECO:0000256" key="2">
    <source>
        <dbReference type="ARBA" id="ARBA00022833"/>
    </source>
</evidence>
<keyword evidence="4 6" id="KW-0143">Chaperone</keyword>
<name>A0A2K2HEY1_9BACT</name>
<dbReference type="RefSeq" id="WP_103113927.1">
    <property type="nucleotide sequence ID" value="NZ_PPFX01000001.1"/>
</dbReference>
<gene>
    <name evidence="6" type="primary">hslO</name>
    <name evidence="7" type="ORF">C2E25_00870</name>
</gene>
<dbReference type="SUPFAM" id="SSF118352">
    <property type="entry name" value="HSP33 redox switch-like"/>
    <property type="match status" value="1"/>
</dbReference>
<dbReference type="OrthoDB" id="9793753at2"/>